<dbReference type="Proteomes" id="UP001164286">
    <property type="component" value="Unassembled WGS sequence"/>
</dbReference>
<dbReference type="RefSeq" id="XP_052948636.1">
    <property type="nucleotide sequence ID" value="XM_053091745.1"/>
</dbReference>
<comment type="subcellular location">
    <subcellularLocation>
        <location evidence="2">Nucleus</location>
    </subcellularLocation>
</comment>
<dbReference type="Pfam" id="PF08648">
    <property type="entry name" value="SNRNP27"/>
    <property type="match status" value="1"/>
</dbReference>
<dbReference type="GO" id="GO:0008380">
    <property type="term" value="P:RNA splicing"/>
    <property type="evidence" value="ECO:0007669"/>
    <property type="project" value="UniProtKB-KW"/>
</dbReference>
<evidence type="ECO:0000256" key="4">
    <source>
        <dbReference type="ARBA" id="ARBA00011825"/>
    </source>
</evidence>
<evidence type="ECO:0000256" key="2">
    <source>
        <dbReference type="ARBA" id="ARBA00004123"/>
    </source>
</evidence>
<feature type="region of interest" description="Disordered" evidence="8">
    <location>
        <begin position="107"/>
        <end position="153"/>
    </location>
</feature>
<keyword evidence="6" id="KW-0508">mRNA splicing</keyword>
<feature type="compositionally biased region" description="Acidic residues" evidence="8">
    <location>
        <begin position="129"/>
        <end position="138"/>
    </location>
</feature>
<evidence type="ECO:0000313" key="11">
    <source>
        <dbReference type="Proteomes" id="UP001164286"/>
    </source>
</evidence>
<dbReference type="AlphaFoldDB" id="A0AA38HH28"/>
<reference evidence="10" key="1">
    <citation type="journal article" date="2022" name="G3 (Bethesda)">
        <title>High quality genome of the basidiomycete yeast Dioszegia hungarica PDD-24b-2 isolated from cloud water.</title>
        <authorList>
            <person name="Jarrige D."/>
            <person name="Haridas S."/>
            <person name="Bleykasten-Grosshans C."/>
            <person name="Joly M."/>
            <person name="Nadalig T."/>
            <person name="Sancelme M."/>
            <person name="Vuilleumier S."/>
            <person name="Grigoriev I.V."/>
            <person name="Amato P."/>
            <person name="Bringel F."/>
        </authorList>
    </citation>
    <scope>NUCLEOTIDE SEQUENCE</scope>
    <source>
        <strain evidence="10">PDD-24b-2</strain>
    </source>
</reference>
<comment type="similarity">
    <text evidence="3">Belongs to the SNUT3 family.</text>
</comment>
<keyword evidence="11" id="KW-1185">Reference proteome</keyword>
<organism evidence="10 11">
    <name type="scientific">Dioszegia hungarica</name>
    <dbReference type="NCBI Taxonomy" id="4972"/>
    <lineage>
        <taxon>Eukaryota</taxon>
        <taxon>Fungi</taxon>
        <taxon>Dikarya</taxon>
        <taxon>Basidiomycota</taxon>
        <taxon>Agaricomycotina</taxon>
        <taxon>Tremellomycetes</taxon>
        <taxon>Tremellales</taxon>
        <taxon>Bulleribasidiaceae</taxon>
        <taxon>Dioszegia</taxon>
    </lineage>
</organism>
<dbReference type="PANTHER" id="PTHR31077:SF1">
    <property type="entry name" value="U4_U6.U5 SMALL NUCLEAR RIBONUCLEOPROTEIN 27 KDA PROTEIN"/>
    <property type="match status" value="1"/>
</dbReference>
<proteinExistence type="inferred from homology"/>
<evidence type="ECO:0000256" key="5">
    <source>
        <dbReference type="ARBA" id="ARBA00022664"/>
    </source>
</evidence>
<comment type="function">
    <text evidence="1">May play a role in mRNA splicing.</text>
</comment>
<evidence type="ECO:0000256" key="7">
    <source>
        <dbReference type="ARBA" id="ARBA00023242"/>
    </source>
</evidence>
<feature type="compositionally biased region" description="Basic and acidic residues" evidence="8">
    <location>
        <begin position="113"/>
        <end position="128"/>
    </location>
</feature>
<sequence length="209" mass="23032">MLVLPPGQDPQQARPVWDPEGKEVILAARGEEVEGATRFRAGVKDIRVRADLEEDTPIRAKEVEEGDTVDGAVIAAEVAADMVAALGQVDMVEEEAMEVTKADQMARMGRRKREAERAAAVAEARRQEEEGDLPMEPEPETKAAGSDDEEEGMDPALAAMMGFGGFGTTKDKKVADQVVEGKAQVYKERTWRQYMNRRGGFNRPLEKMK</sequence>
<protein>
    <recommendedName>
        <fullName evidence="9">U4/U6.U5 small nuclear ribonucleoprotein 27kDa protein domain-containing protein</fullName>
    </recommendedName>
</protein>
<feature type="domain" description="U4/U6.U5 small nuclear ribonucleoprotein 27kDa protein" evidence="9">
    <location>
        <begin position="156"/>
        <end position="208"/>
    </location>
</feature>
<dbReference type="EMBL" id="JAKWFO010000002">
    <property type="protein sequence ID" value="KAI9638859.1"/>
    <property type="molecule type" value="Genomic_DNA"/>
</dbReference>
<evidence type="ECO:0000256" key="6">
    <source>
        <dbReference type="ARBA" id="ARBA00023187"/>
    </source>
</evidence>
<evidence type="ECO:0000313" key="10">
    <source>
        <dbReference type="EMBL" id="KAI9638859.1"/>
    </source>
</evidence>
<keyword evidence="5" id="KW-0507">mRNA processing</keyword>
<keyword evidence="7" id="KW-0539">Nucleus</keyword>
<dbReference type="GO" id="GO:0006397">
    <property type="term" value="P:mRNA processing"/>
    <property type="evidence" value="ECO:0007669"/>
    <property type="project" value="UniProtKB-KW"/>
</dbReference>
<evidence type="ECO:0000256" key="3">
    <source>
        <dbReference type="ARBA" id="ARBA00008218"/>
    </source>
</evidence>
<comment type="caution">
    <text evidence="10">The sequence shown here is derived from an EMBL/GenBank/DDBJ whole genome shotgun (WGS) entry which is preliminary data.</text>
</comment>
<dbReference type="PANTHER" id="PTHR31077">
    <property type="entry name" value="U4/U6.U5 SMALL NUCLEAR RIBONUCLEOPROTEIN 27 KDA PROTEIN"/>
    <property type="match status" value="1"/>
</dbReference>
<evidence type="ECO:0000256" key="8">
    <source>
        <dbReference type="SAM" id="MobiDB-lite"/>
    </source>
</evidence>
<evidence type="ECO:0000259" key="9">
    <source>
        <dbReference type="Pfam" id="PF08648"/>
    </source>
</evidence>
<evidence type="ECO:0000256" key="1">
    <source>
        <dbReference type="ARBA" id="ARBA00003632"/>
    </source>
</evidence>
<accession>A0AA38HH28</accession>
<dbReference type="GeneID" id="77730950"/>
<name>A0AA38HH28_9TREE</name>
<dbReference type="InterPro" id="IPR013957">
    <property type="entry name" value="SNRNP27"/>
</dbReference>
<dbReference type="GO" id="GO:0071011">
    <property type="term" value="C:precatalytic spliceosome"/>
    <property type="evidence" value="ECO:0007669"/>
    <property type="project" value="TreeGrafter"/>
</dbReference>
<gene>
    <name evidence="10" type="ORF">MKK02DRAFT_41886</name>
</gene>
<comment type="subunit">
    <text evidence="4">Part of a tri-snRNP complex.</text>
</comment>